<accession>A0A421DIY4</accession>
<dbReference type="Proteomes" id="UP000285648">
    <property type="component" value="Unassembled WGS sequence"/>
</dbReference>
<keyword evidence="3" id="KW-1185">Reference proteome</keyword>
<name>A0A421DIY4_9GAMM</name>
<organism evidence="2 3">
    <name type="scientific">Brenneria alni</name>
    <dbReference type="NCBI Taxonomy" id="71656"/>
    <lineage>
        <taxon>Bacteria</taxon>
        <taxon>Pseudomonadati</taxon>
        <taxon>Pseudomonadota</taxon>
        <taxon>Gammaproteobacteria</taxon>
        <taxon>Enterobacterales</taxon>
        <taxon>Pectobacteriaceae</taxon>
        <taxon>Brenneria</taxon>
    </lineage>
</organism>
<sequence>MSESTSWAIVDAAAEPELFSMLEQLDPPHVSLYAEPVSDEMGRLAPYLVQTNEEVLHWLMLRETPWGILLDSKVDMKVLRQHLRKHLHVQIPGEEKPVFFRFYDPRNIWPLLTILSSWEQHAFLGPIDAIATNWKGMQRRENFAALKAKFHTGSASRRKIMQISQEQMDKLALIFEQRYIEGLVERIEAWGGCDDQTDAQMIGETFRWLKQQGVTDDRSIRGLFSLFYQRGCLALDNIPENFRAVLCAEGEEGVFKAETLLLQELGDVPL</sequence>
<evidence type="ECO:0000313" key="2">
    <source>
        <dbReference type="EMBL" id="RLM17872.1"/>
    </source>
</evidence>
<evidence type="ECO:0000313" key="3">
    <source>
        <dbReference type="Proteomes" id="UP000285648"/>
    </source>
</evidence>
<proteinExistence type="predicted"/>
<feature type="domain" description="DUF4123" evidence="1">
    <location>
        <begin position="7"/>
        <end position="122"/>
    </location>
</feature>
<protein>
    <recommendedName>
        <fullName evidence="1">DUF4123 domain-containing protein</fullName>
    </recommendedName>
</protein>
<comment type="caution">
    <text evidence="2">The sequence shown here is derived from an EMBL/GenBank/DDBJ whole genome shotgun (WGS) entry which is preliminary data.</text>
</comment>
<dbReference type="OrthoDB" id="6112377at2"/>
<dbReference type="InterPro" id="IPR025391">
    <property type="entry name" value="DUF4123"/>
</dbReference>
<reference evidence="2 3" key="1">
    <citation type="submission" date="2016-09" db="EMBL/GenBank/DDBJ databases">
        <authorList>
            <person name="Doonan J."/>
            <person name="Pachebat J.A."/>
            <person name="Golyshin P.N."/>
            <person name="Denman S."/>
            <person name="Mcdonald J.E."/>
        </authorList>
    </citation>
    <scope>NUCLEOTIDE SEQUENCE [LARGE SCALE GENOMIC DNA]</scope>
    <source>
        <strain evidence="2 3">NCPPB 3934</strain>
    </source>
</reference>
<dbReference type="AlphaFoldDB" id="A0A421DIY4"/>
<dbReference type="RefSeq" id="WP_121576672.1">
    <property type="nucleotide sequence ID" value="NZ_MJLZ01000084.1"/>
</dbReference>
<gene>
    <name evidence="2" type="ORF">BIY29_18850</name>
</gene>
<dbReference type="Pfam" id="PF13503">
    <property type="entry name" value="DUF4123"/>
    <property type="match status" value="1"/>
</dbReference>
<evidence type="ECO:0000259" key="1">
    <source>
        <dbReference type="Pfam" id="PF13503"/>
    </source>
</evidence>
<dbReference type="EMBL" id="MJLZ01000084">
    <property type="protein sequence ID" value="RLM17872.1"/>
    <property type="molecule type" value="Genomic_DNA"/>
</dbReference>